<dbReference type="SUPFAM" id="SSF51905">
    <property type="entry name" value="FAD/NAD(P)-binding domain"/>
    <property type="match status" value="2"/>
</dbReference>
<dbReference type="RefSeq" id="WP_104056503.1">
    <property type="nucleotide sequence ID" value="NZ_PREZ01000001.1"/>
</dbReference>
<dbReference type="GO" id="GO:0016491">
    <property type="term" value="F:oxidoreductase activity"/>
    <property type="evidence" value="ECO:0007669"/>
    <property type="project" value="UniProtKB-KW"/>
</dbReference>
<evidence type="ECO:0000259" key="7">
    <source>
        <dbReference type="Pfam" id="PF02852"/>
    </source>
</evidence>
<dbReference type="InterPro" id="IPR036188">
    <property type="entry name" value="FAD/NAD-bd_sf"/>
</dbReference>
<dbReference type="Pfam" id="PF02852">
    <property type="entry name" value="Pyr_redox_dim"/>
    <property type="match status" value="1"/>
</dbReference>
<evidence type="ECO:0000256" key="3">
    <source>
        <dbReference type="ARBA" id="ARBA00022630"/>
    </source>
</evidence>
<comment type="similarity">
    <text evidence="2">Belongs to the class-III pyridine nucleotide-disulfide oxidoreductase family.</text>
</comment>
<dbReference type="Proteomes" id="UP000239047">
    <property type="component" value="Unassembled WGS sequence"/>
</dbReference>
<evidence type="ECO:0000313" key="10">
    <source>
        <dbReference type="Proteomes" id="UP000239047"/>
    </source>
</evidence>
<dbReference type="InterPro" id="IPR016156">
    <property type="entry name" value="FAD/NAD-linked_Rdtase_dimer_sf"/>
</dbReference>
<dbReference type="InterPro" id="IPR023753">
    <property type="entry name" value="FAD/NAD-binding_dom"/>
</dbReference>
<evidence type="ECO:0000256" key="2">
    <source>
        <dbReference type="ARBA" id="ARBA00009130"/>
    </source>
</evidence>
<dbReference type="EMBL" id="PREZ01000001">
    <property type="protein sequence ID" value="PPA72353.1"/>
    <property type="molecule type" value="Genomic_DNA"/>
</dbReference>
<dbReference type="SUPFAM" id="SSF55424">
    <property type="entry name" value="FAD/NAD-linked reductases, dimerisation (C-terminal) domain"/>
    <property type="match status" value="1"/>
</dbReference>
<organism evidence="9 10">
    <name type="scientific">Jeotgalibacillus proteolyticus</name>
    <dbReference type="NCBI Taxonomy" id="2082395"/>
    <lineage>
        <taxon>Bacteria</taxon>
        <taxon>Bacillati</taxon>
        <taxon>Bacillota</taxon>
        <taxon>Bacilli</taxon>
        <taxon>Bacillales</taxon>
        <taxon>Caryophanaceae</taxon>
        <taxon>Jeotgalibacillus</taxon>
    </lineage>
</organism>
<evidence type="ECO:0000256" key="6">
    <source>
        <dbReference type="ARBA" id="ARBA00023284"/>
    </source>
</evidence>
<dbReference type="NCBIfam" id="NF010037">
    <property type="entry name" value="PRK13512.1"/>
    <property type="match status" value="1"/>
</dbReference>
<keyword evidence="10" id="KW-1185">Reference proteome</keyword>
<protein>
    <submittedName>
        <fullName evidence="9">CoA-disulfide reductase</fullName>
    </submittedName>
</protein>
<feature type="domain" description="Pyridine nucleotide-disulphide oxidoreductase dimerisation" evidence="7">
    <location>
        <begin position="330"/>
        <end position="431"/>
    </location>
</feature>
<dbReference type="PRINTS" id="PR00411">
    <property type="entry name" value="PNDRDTASEI"/>
</dbReference>
<evidence type="ECO:0000256" key="1">
    <source>
        <dbReference type="ARBA" id="ARBA00001974"/>
    </source>
</evidence>
<evidence type="ECO:0000256" key="5">
    <source>
        <dbReference type="ARBA" id="ARBA00023002"/>
    </source>
</evidence>
<feature type="domain" description="FAD/NAD(P)-binding" evidence="8">
    <location>
        <begin position="3"/>
        <end position="308"/>
    </location>
</feature>
<dbReference type="PANTHER" id="PTHR43429:SF1">
    <property type="entry name" value="NAD(P)H SULFUR OXIDOREDUCTASE (COA-DEPENDENT)"/>
    <property type="match status" value="1"/>
</dbReference>
<accession>A0A2S5GHL4</accession>
<comment type="cofactor">
    <cofactor evidence="1">
        <name>FAD</name>
        <dbReference type="ChEBI" id="CHEBI:57692"/>
    </cofactor>
</comment>
<proteinExistence type="inferred from homology"/>
<dbReference type="OrthoDB" id="9792592at2"/>
<sequence>MKKKVVVVGGVAGGATFSSQLRMLDKDIEIIIVEKSGTMSFANCGMPYYLGGFIKEREKLIAATPESFQKDRNIEVRLSHEAISIDREEKTLLVLDHHNQRRYTEKYDLLVLSPGVSPVIPDIQGLSNANCYTLRAYEDMLRIDDDLTANKFKSVCIVGGGFIGVEMAENLKNRGLEVSLIQRSEHVLSVLDKDMSAIIEAELIAQGIHLHKDLTISRIDDNGRTLSLTDGSTIEADCLILSVGVAPNTKLAVHSNLAIGETTGIKVNEYMQTSDPSIYAVGDVIETTDLITGDPKRVPLAWVAHRQAYVAAKHITHSPVPFKGTLGTSICKVFTLDAASLGLNEAHLKEKEIEYETVIHESKQHAGYFPGASDLRLKVHFSPIDGKIFGGQAVGSDGVDKRMDILSTAISSGMTVLDLQEIEVAYAPPFSSPKDPINMIGYKAAKKMK</sequence>
<keyword evidence="6" id="KW-0676">Redox-active center</keyword>
<evidence type="ECO:0000256" key="4">
    <source>
        <dbReference type="ARBA" id="ARBA00022827"/>
    </source>
</evidence>
<keyword evidence="5" id="KW-0560">Oxidoreductase</keyword>
<dbReference type="PRINTS" id="PR00368">
    <property type="entry name" value="FADPNR"/>
</dbReference>
<reference evidence="9 10" key="1">
    <citation type="submission" date="2018-02" db="EMBL/GenBank/DDBJ databases">
        <title>Jeotgalibacillus proteolyticum sp. nov. a protease producing bacterium isolated from ocean sediments of Laizhou Bay.</title>
        <authorList>
            <person name="Li Y."/>
        </authorList>
    </citation>
    <scope>NUCLEOTIDE SEQUENCE [LARGE SCALE GENOMIC DNA]</scope>
    <source>
        <strain evidence="9 10">22-7</strain>
    </source>
</reference>
<gene>
    <name evidence="9" type="ORF">C4B60_02970</name>
</gene>
<name>A0A2S5GHL4_9BACL</name>
<dbReference type="AlphaFoldDB" id="A0A2S5GHL4"/>
<comment type="caution">
    <text evidence="9">The sequence shown here is derived from an EMBL/GenBank/DDBJ whole genome shotgun (WGS) entry which is preliminary data.</text>
</comment>
<dbReference type="InterPro" id="IPR004099">
    <property type="entry name" value="Pyr_nucl-diS_OxRdtase_dimer"/>
</dbReference>
<evidence type="ECO:0000259" key="8">
    <source>
        <dbReference type="Pfam" id="PF07992"/>
    </source>
</evidence>
<dbReference type="Gene3D" id="3.50.50.60">
    <property type="entry name" value="FAD/NAD(P)-binding domain"/>
    <property type="match status" value="2"/>
</dbReference>
<evidence type="ECO:0000313" key="9">
    <source>
        <dbReference type="EMBL" id="PPA72353.1"/>
    </source>
</evidence>
<keyword evidence="4" id="KW-0274">FAD</keyword>
<dbReference type="Pfam" id="PF07992">
    <property type="entry name" value="Pyr_redox_2"/>
    <property type="match status" value="1"/>
</dbReference>
<keyword evidence="3" id="KW-0285">Flavoprotein</keyword>
<dbReference type="PANTHER" id="PTHR43429">
    <property type="entry name" value="PYRIDINE NUCLEOTIDE-DISULFIDE OXIDOREDUCTASE DOMAIN-CONTAINING"/>
    <property type="match status" value="1"/>
</dbReference>
<dbReference type="InterPro" id="IPR050260">
    <property type="entry name" value="FAD-bd_OxRdtase"/>
</dbReference>